<evidence type="ECO:0000313" key="1">
    <source>
        <dbReference type="EMBL" id="KAF9606381.1"/>
    </source>
</evidence>
<proteinExistence type="predicted"/>
<gene>
    <name evidence="1" type="ORF">IFM89_025070</name>
</gene>
<dbReference type="Pfam" id="PF03140">
    <property type="entry name" value="DUF247"/>
    <property type="match status" value="1"/>
</dbReference>
<dbReference type="EMBL" id="JADFTS010000005">
    <property type="protein sequence ID" value="KAF9606381.1"/>
    <property type="molecule type" value="Genomic_DNA"/>
</dbReference>
<comment type="caution">
    <text evidence="1">The sequence shown here is derived from an EMBL/GenBank/DDBJ whole genome shotgun (WGS) entry which is preliminary data.</text>
</comment>
<protein>
    <submittedName>
        <fullName evidence="1">Uncharacterized protein</fullName>
    </submittedName>
</protein>
<dbReference type="Proteomes" id="UP000631114">
    <property type="component" value="Unassembled WGS sequence"/>
</dbReference>
<name>A0A835HXA3_9MAGN</name>
<keyword evidence="2" id="KW-1185">Reference proteome</keyword>
<dbReference type="OrthoDB" id="1896044at2759"/>
<dbReference type="PANTHER" id="PTHR31170">
    <property type="entry name" value="BNAC04G53230D PROTEIN"/>
    <property type="match status" value="1"/>
</dbReference>
<sequence length="267" mass="31208">MGEELNGLNHISITIDNNEVYNENTFTNEDLFHRIRGKIHPIPSSQCCIYRILECLRILSEEAYVPKIVSIGPFHCDKECLKAMEEQKNWYLHALLYRTSAPKECLKDFLKAIQAMEVQIRACYAEPIGLSSNEFVEMILLDACFIIELFYNYGRVELRDNNDPIYVTSWMLSSLKHDIILLENQLPFFVLEQLFDMIRESRGGDLFLQEYVQYFFRDVLPPVITQPLLSVYWANGALSAPIRMSDYSAEKELWTAFCVMMNKFFFS</sequence>
<dbReference type="InterPro" id="IPR004158">
    <property type="entry name" value="DUF247_pln"/>
</dbReference>
<organism evidence="1 2">
    <name type="scientific">Coptis chinensis</name>
    <dbReference type="NCBI Taxonomy" id="261450"/>
    <lineage>
        <taxon>Eukaryota</taxon>
        <taxon>Viridiplantae</taxon>
        <taxon>Streptophyta</taxon>
        <taxon>Embryophyta</taxon>
        <taxon>Tracheophyta</taxon>
        <taxon>Spermatophyta</taxon>
        <taxon>Magnoliopsida</taxon>
        <taxon>Ranunculales</taxon>
        <taxon>Ranunculaceae</taxon>
        <taxon>Coptidoideae</taxon>
        <taxon>Coptis</taxon>
    </lineage>
</organism>
<evidence type="ECO:0000313" key="2">
    <source>
        <dbReference type="Proteomes" id="UP000631114"/>
    </source>
</evidence>
<accession>A0A835HXA3</accession>
<dbReference type="AlphaFoldDB" id="A0A835HXA3"/>
<dbReference type="PANTHER" id="PTHR31170:SF25">
    <property type="entry name" value="BNAA09G04570D PROTEIN"/>
    <property type="match status" value="1"/>
</dbReference>
<reference evidence="1 2" key="1">
    <citation type="submission" date="2020-10" db="EMBL/GenBank/DDBJ databases">
        <title>The Coptis chinensis genome and diversification of protoberbering-type alkaloids.</title>
        <authorList>
            <person name="Wang B."/>
            <person name="Shu S."/>
            <person name="Song C."/>
            <person name="Liu Y."/>
        </authorList>
    </citation>
    <scope>NUCLEOTIDE SEQUENCE [LARGE SCALE GENOMIC DNA]</scope>
    <source>
        <strain evidence="1">HL-2020</strain>
        <tissue evidence="1">Leaf</tissue>
    </source>
</reference>